<protein>
    <submittedName>
        <fullName evidence="2">Uncharacterized protein</fullName>
    </submittedName>
</protein>
<keyword evidence="3" id="KW-1185">Reference proteome</keyword>
<proteinExistence type="predicted"/>
<name>A0ABV8QGE9_9GAMM</name>
<comment type="caution">
    <text evidence="2">The sequence shown here is derived from an EMBL/GenBank/DDBJ whole genome shotgun (WGS) entry which is preliminary data.</text>
</comment>
<dbReference type="RefSeq" id="WP_379887030.1">
    <property type="nucleotide sequence ID" value="NZ_JBHSDI010000013.1"/>
</dbReference>
<dbReference type="EMBL" id="JBHSDI010000013">
    <property type="protein sequence ID" value="MFC4259460.1"/>
    <property type="molecule type" value="Genomic_DNA"/>
</dbReference>
<feature type="chain" id="PRO_5046359564" evidence="1">
    <location>
        <begin position="19"/>
        <end position="263"/>
    </location>
</feature>
<keyword evidence="1" id="KW-0732">Signal</keyword>
<feature type="signal peptide" evidence="1">
    <location>
        <begin position="1"/>
        <end position="18"/>
    </location>
</feature>
<evidence type="ECO:0000313" key="3">
    <source>
        <dbReference type="Proteomes" id="UP001595798"/>
    </source>
</evidence>
<evidence type="ECO:0000313" key="2">
    <source>
        <dbReference type="EMBL" id="MFC4259460.1"/>
    </source>
</evidence>
<sequence length="263" mass="29338">MRMVFFSLCLIVSAQALGASLVAQLEVFEAGEYRLTVLDRTGLDVGSYLLPFGDRAFLYSEQSERLECRDETFNVIRVHGFQGEADNYDRREHFLIFGVEGELRTYLTIPESVVDESGFLTEGGEVRSEICPEIDSSSEYELPRPEQESADAPGVADLLRIEGHEYLLYFSGLSSPKILVQADGGAELRLMDSRGFQCGGRQLVAVPVMFNLPAQGGTKFYRYFIFHDKGEALQVKGMLMATDKVECAEICARIDTLDPVETL</sequence>
<evidence type="ECO:0000256" key="1">
    <source>
        <dbReference type="SAM" id="SignalP"/>
    </source>
</evidence>
<gene>
    <name evidence="2" type="ORF">ACFOZ5_10515</name>
</gene>
<reference evidence="3" key="1">
    <citation type="journal article" date="2019" name="Int. J. Syst. Evol. Microbiol.">
        <title>The Global Catalogue of Microorganisms (GCM) 10K type strain sequencing project: providing services to taxonomists for standard genome sequencing and annotation.</title>
        <authorList>
            <consortium name="The Broad Institute Genomics Platform"/>
            <consortium name="The Broad Institute Genome Sequencing Center for Infectious Disease"/>
            <person name="Wu L."/>
            <person name="Ma J."/>
        </authorList>
    </citation>
    <scope>NUCLEOTIDE SEQUENCE [LARGE SCALE GENOMIC DNA]</scope>
    <source>
        <strain evidence="3">CECT 7297</strain>
    </source>
</reference>
<organism evidence="2 3">
    <name type="scientific">Marinobacter lacisalsi</name>
    <dbReference type="NCBI Taxonomy" id="475979"/>
    <lineage>
        <taxon>Bacteria</taxon>
        <taxon>Pseudomonadati</taxon>
        <taxon>Pseudomonadota</taxon>
        <taxon>Gammaproteobacteria</taxon>
        <taxon>Pseudomonadales</taxon>
        <taxon>Marinobacteraceae</taxon>
        <taxon>Marinobacter</taxon>
    </lineage>
</organism>
<accession>A0ABV8QGE9</accession>
<dbReference type="Proteomes" id="UP001595798">
    <property type="component" value="Unassembled WGS sequence"/>
</dbReference>